<keyword evidence="1" id="KW-0949">S-adenosyl-L-methionine</keyword>
<evidence type="ECO:0000259" key="5">
    <source>
        <dbReference type="PROSITE" id="PS51918"/>
    </source>
</evidence>
<dbReference type="SUPFAM" id="SSF102114">
    <property type="entry name" value="Radical SAM enzymes"/>
    <property type="match status" value="1"/>
</dbReference>
<sequence length="363" mass="40826">MQQSARSGIFRGQKTLCIMPTFTCPAACSNCGTLSSPRERTNIELDIILDAIQQAKELDFANVVFTGGEATLRWNDLLQAIAYADSLGLPTRLVTNAHWAQSMERAEAKLETLIAHGLKEINYSTGDEHAKFVPLERVVYATVAAAKRGFRVHIMVELRKERRVTRDDIISHPLITALTPAEFATLTVTESPWMPLDPLLFEKYPPGIATNQANLITRKGCESVLTTYTLQADGRIGACCGLGLRLIPELNESCIRGEKFLSHAIKEAESDFLKLWIHYKGPDKILAWAAQKDPTIVWENMYAHPCQACQRIYKDPKVAKVIRTHYTEMMADVFQSAWLEEEALPEMLTEEPSDEALELQYER</sequence>
<evidence type="ECO:0000256" key="2">
    <source>
        <dbReference type="ARBA" id="ARBA00022723"/>
    </source>
</evidence>
<evidence type="ECO:0000256" key="3">
    <source>
        <dbReference type="ARBA" id="ARBA00023004"/>
    </source>
</evidence>
<dbReference type="GO" id="GO:0003824">
    <property type="term" value="F:catalytic activity"/>
    <property type="evidence" value="ECO:0007669"/>
    <property type="project" value="InterPro"/>
</dbReference>
<dbReference type="CDD" id="cd01335">
    <property type="entry name" value="Radical_SAM"/>
    <property type="match status" value="1"/>
</dbReference>
<dbReference type="GO" id="GO:0051536">
    <property type="term" value="F:iron-sulfur cluster binding"/>
    <property type="evidence" value="ECO:0007669"/>
    <property type="project" value="UniProtKB-KW"/>
</dbReference>
<dbReference type="InterPro" id="IPR050377">
    <property type="entry name" value="Radical_SAM_PqqE_MftC-like"/>
</dbReference>
<protein>
    <recommendedName>
        <fullName evidence="5">Radical SAM core domain-containing protein</fullName>
    </recommendedName>
</protein>
<dbReference type="Gene3D" id="3.20.20.70">
    <property type="entry name" value="Aldolase class I"/>
    <property type="match status" value="1"/>
</dbReference>
<dbReference type="AlphaFoldDB" id="A0A455SIX4"/>
<proteinExistence type="predicted"/>
<gene>
    <name evidence="6" type="ORF">KTC_20690</name>
</gene>
<dbReference type="Pfam" id="PF04055">
    <property type="entry name" value="Radical_SAM"/>
    <property type="match status" value="1"/>
</dbReference>
<dbReference type="InterPro" id="IPR058240">
    <property type="entry name" value="rSAM_sf"/>
</dbReference>
<dbReference type="EMBL" id="AP019376">
    <property type="protein sequence ID" value="BBH87318.1"/>
    <property type="molecule type" value="Genomic_DNA"/>
</dbReference>
<keyword evidence="3" id="KW-0408">Iron</keyword>
<keyword evidence="2" id="KW-0479">Metal-binding</keyword>
<accession>A0A455SIX4</accession>
<keyword evidence="4" id="KW-0411">Iron-sulfur</keyword>
<dbReference type="PROSITE" id="PS51918">
    <property type="entry name" value="RADICAL_SAM"/>
    <property type="match status" value="1"/>
</dbReference>
<dbReference type="PANTHER" id="PTHR11228:SF34">
    <property type="entry name" value="TUNGSTEN-CONTAINING ALDEHYDE FERREDOXIN OXIDOREDUCTASE COFACTOR MODIFYING PROTEIN"/>
    <property type="match status" value="1"/>
</dbReference>
<dbReference type="PANTHER" id="PTHR11228">
    <property type="entry name" value="RADICAL SAM DOMAIN PROTEIN"/>
    <property type="match status" value="1"/>
</dbReference>
<evidence type="ECO:0000256" key="1">
    <source>
        <dbReference type="ARBA" id="ARBA00022691"/>
    </source>
</evidence>
<dbReference type="InterPro" id="IPR007197">
    <property type="entry name" value="rSAM"/>
</dbReference>
<name>A0A455SIX4_9CHLR</name>
<reference evidence="6" key="1">
    <citation type="submission" date="2018-12" db="EMBL/GenBank/DDBJ databases">
        <title>Novel natural products biosynthetic potential of the class Ktedonobacteria.</title>
        <authorList>
            <person name="Zheng Y."/>
            <person name="Saitou A."/>
            <person name="Wang C.M."/>
            <person name="Toyoda A."/>
            <person name="Minakuchi Y."/>
            <person name="Sekiguchi Y."/>
            <person name="Ueda K."/>
            <person name="Takano H."/>
            <person name="Sakai Y."/>
            <person name="Yokota A."/>
            <person name="Yabe S."/>
        </authorList>
    </citation>
    <scope>NUCLEOTIDE SEQUENCE</scope>
    <source>
        <strain evidence="6">COM3</strain>
    </source>
</reference>
<dbReference type="InterPro" id="IPR013785">
    <property type="entry name" value="Aldolase_TIM"/>
</dbReference>
<evidence type="ECO:0000313" key="6">
    <source>
        <dbReference type="EMBL" id="BBH87318.1"/>
    </source>
</evidence>
<feature type="domain" description="Radical SAM core" evidence="5">
    <location>
        <begin position="10"/>
        <end position="222"/>
    </location>
</feature>
<evidence type="ECO:0000256" key="4">
    <source>
        <dbReference type="ARBA" id="ARBA00023014"/>
    </source>
</evidence>
<dbReference type="SFLD" id="SFLDS00029">
    <property type="entry name" value="Radical_SAM"/>
    <property type="match status" value="1"/>
</dbReference>
<organism evidence="6">
    <name type="scientific">Thermosporothrix sp. COM3</name>
    <dbReference type="NCBI Taxonomy" id="2490863"/>
    <lineage>
        <taxon>Bacteria</taxon>
        <taxon>Bacillati</taxon>
        <taxon>Chloroflexota</taxon>
        <taxon>Ktedonobacteria</taxon>
        <taxon>Ktedonobacterales</taxon>
        <taxon>Thermosporotrichaceae</taxon>
        <taxon>Thermosporothrix</taxon>
    </lineage>
</organism>
<dbReference type="GO" id="GO:0046872">
    <property type="term" value="F:metal ion binding"/>
    <property type="evidence" value="ECO:0007669"/>
    <property type="project" value="UniProtKB-KW"/>
</dbReference>